<feature type="compositionally biased region" description="Polar residues" evidence="1">
    <location>
        <begin position="47"/>
        <end position="58"/>
    </location>
</feature>
<feature type="region of interest" description="Disordered" evidence="1">
    <location>
        <begin position="47"/>
        <end position="67"/>
    </location>
</feature>
<dbReference type="AlphaFoldDB" id="C4IZ60"/>
<dbReference type="EMBL" id="BT083857">
    <property type="protein sequence ID" value="ACR34210.1"/>
    <property type="molecule type" value="mRNA"/>
</dbReference>
<sequence>MAQRIGCASIQVFVVQRQDAWYTASAIIDQEAEELLPAVARDNNSNKLRTRQQFQQAPHEQPYGHSGEMPVAKCAVWLKREDLQQDS</sequence>
<evidence type="ECO:0000256" key="1">
    <source>
        <dbReference type="SAM" id="MobiDB-lite"/>
    </source>
</evidence>
<organism evidence="2">
    <name type="scientific">Zea mays</name>
    <name type="common">Maize</name>
    <dbReference type="NCBI Taxonomy" id="4577"/>
    <lineage>
        <taxon>Eukaryota</taxon>
        <taxon>Viridiplantae</taxon>
        <taxon>Streptophyta</taxon>
        <taxon>Embryophyta</taxon>
        <taxon>Tracheophyta</taxon>
        <taxon>Spermatophyta</taxon>
        <taxon>Magnoliopsida</taxon>
        <taxon>Liliopsida</taxon>
        <taxon>Poales</taxon>
        <taxon>Poaceae</taxon>
        <taxon>PACMAD clade</taxon>
        <taxon>Panicoideae</taxon>
        <taxon>Andropogonodae</taxon>
        <taxon>Andropogoneae</taxon>
        <taxon>Tripsacinae</taxon>
        <taxon>Zea</taxon>
    </lineage>
</organism>
<reference evidence="2" key="2">
    <citation type="submission" date="2012-06" db="EMBL/GenBank/DDBJ databases">
        <authorList>
            <person name="Yu Y."/>
            <person name="Currie J."/>
            <person name="Lomeli R."/>
            <person name="Angelova A."/>
            <person name="Collura K."/>
            <person name="Wissotski M."/>
            <person name="Campos D."/>
            <person name="Kudrna D."/>
            <person name="Golser W."/>
            <person name="Ashely E."/>
            <person name="Descour A."/>
            <person name="Fernandes J."/>
            <person name="Soderlund C."/>
            <person name="Walbot V."/>
        </authorList>
    </citation>
    <scope>NUCLEOTIDE SEQUENCE</scope>
    <source>
        <strain evidence="2">B73</strain>
    </source>
</reference>
<evidence type="ECO:0000313" key="2">
    <source>
        <dbReference type="EMBL" id="ACR34210.1"/>
    </source>
</evidence>
<accession>C4IZ60</accession>
<proteinExistence type="evidence at transcript level"/>
<protein>
    <submittedName>
        <fullName evidence="2">Uncharacterized protein</fullName>
    </submittedName>
</protein>
<dbReference type="HOGENOM" id="CLU_2486645_0_0_1"/>
<name>C4IZ60_MAIZE</name>
<reference evidence="2" key="1">
    <citation type="journal article" date="2009" name="PLoS Genet.">
        <title>Sequencing, mapping, and analysis of 27,455 maize full-length cDNAs.</title>
        <authorList>
            <person name="Soderlund C."/>
            <person name="Descour A."/>
            <person name="Kudrna D."/>
            <person name="Bomhoff M."/>
            <person name="Boyd L."/>
            <person name="Currie J."/>
            <person name="Angelova A."/>
            <person name="Collura K."/>
            <person name="Wissotski M."/>
            <person name="Ashley E."/>
            <person name="Morrow D."/>
            <person name="Fernandes J."/>
            <person name="Walbot V."/>
            <person name="Yu Y."/>
        </authorList>
    </citation>
    <scope>NUCLEOTIDE SEQUENCE</scope>
    <source>
        <strain evidence="2">B73</strain>
    </source>
</reference>